<evidence type="ECO:0000313" key="4">
    <source>
        <dbReference type="EMBL" id="KAJ1353922.1"/>
    </source>
</evidence>
<accession>A0AAD5MUD0</accession>
<comment type="caution">
    <text evidence="3">The sequence shown here is derived from an EMBL/GenBank/DDBJ whole genome shotgun (WGS) entry which is preliminary data.</text>
</comment>
<sequence length="72" mass="7916">MARLWTNPLMILLLVFLSTVSGCGVMPAGNNIMTRIRCCTLSYVKTISIVGSVIATITAAFLARPYLEHWDV</sequence>
<organism evidence="3 5">
    <name type="scientific">Parelaphostrongylus tenuis</name>
    <name type="common">Meningeal worm</name>
    <dbReference type="NCBI Taxonomy" id="148309"/>
    <lineage>
        <taxon>Eukaryota</taxon>
        <taxon>Metazoa</taxon>
        <taxon>Ecdysozoa</taxon>
        <taxon>Nematoda</taxon>
        <taxon>Chromadorea</taxon>
        <taxon>Rhabditida</taxon>
        <taxon>Rhabditina</taxon>
        <taxon>Rhabditomorpha</taxon>
        <taxon>Strongyloidea</taxon>
        <taxon>Metastrongylidae</taxon>
        <taxon>Parelaphostrongylus</taxon>
    </lineage>
</organism>
<keyword evidence="1" id="KW-0812">Transmembrane</keyword>
<keyword evidence="1" id="KW-0472">Membrane</keyword>
<evidence type="ECO:0000256" key="2">
    <source>
        <dbReference type="SAM" id="SignalP"/>
    </source>
</evidence>
<keyword evidence="5" id="KW-1185">Reference proteome</keyword>
<feature type="chain" id="PRO_5042441341" evidence="2">
    <location>
        <begin position="23"/>
        <end position="72"/>
    </location>
</feature>
<protein>
    <submittedName>
        <fullName evidence="3">Uncharacterized protein</fullName>
    </submittedName>
</protein>
<proteinExistence type="predicted"/>
<evidence type="ECO:0000256" key="1">
    <source>
        <dbReference type="SAM" id="Phobius"/>
    </source>
</evidence>
<name>A0AAD5MUD0_PARTN</name>
<evidence type="ECO:0000313" key="5">
    <source>
        <dbReference type="Proteomes" id="UP001196413"/>
    </source>
</evidence>
<feature type="signal peptide" evidence="2">
    <location>
        <begin position="1"/>
        <end position="22"/>
    </location>
</feature>
<dbReference type="PROSITE" id="PS51257">
    <property type="entry name" value="PROKAR_LIPOPROTEIN"/>
    <property type="match status" value="1"/>
</dbReference>
<dbReference type="EMBL" id="JAHQIW010001886">
    <property type="protein sequence ID" value="KAJ1353922.1"/>
    <property type="molecule type" value="Genomic_DNA"/>
</dbReference>
<feature type="transmembrane region" description="Helical" evidence="1">
    <location>
        <begin position="46"/>
        <end position="67"/>
    </location>
</feature>
<reference evidence="3" key="1">
    <citation type="submission" date="2021-06" db="EMBL/GenBank/DDBJ databases">
        <title>Parelaphostrongylus tenuis whole genome reference sequence.</title>
        <authorList>
            <person name="Garwood T.J."/>
            <person name="Larsen P.A."/>
            <person name="Fountain-Jones N.M."/>
            <person name="Garbe J.R."/>
            <person name="Macchietto M.G."/>
            <person name="Kania S.A."/>
            <person name="Gerhold R.W."/>
            <person name="Richards J.E."/>
            <person name="Wolf T.M."/>
        </authorList>
    </citation>
    <scope>NUCLEOTIDE SEQUENCE</scope>
    <source>
        <strain evidence="3">MNPRO001-30</strain>
        <tissue evidence="3">Meninges</tissue>
    </source>
</reference>
<dbReference type="Proteomes" id="UP001196413">
    <property type="component" value="Unassembled WGS sequence"/>
</dbReference>
<dbReference type="AlphaFoldDB" id="A0AAD5MUD0"/>
<dbReference type="EMBL" id="JAHQIW010001885">
    <property type="protein sequence ID" value="KAJ1353914.1"/>
    <property type="molecule type" value="Genomic_DNA"/>
</dbReference>
<evidence type="ECO:0000313" key="3">
    <source>
        <dbReference type="EMBL" id="KAJ1353914.1"/>
    </source>
</evidence>
<keyword evidence="2" id="KW-0732">Signal</keyword>
<gene>
    <name evidence="3" type="ORF">KIN20_010693</name>
    <name evidence="4" type="ORF">KIN20_010700</name>
</gene>
<keyword evidence="1" id="KW-1133">Transmembrane helix</keyword>